<protein>
    <recommendedName>
        <fullName evidence="3">Myb-like domain-containing protein</fullName>
    </recommendedName>
</protein>
<feature type="region of interest" description="Disordered" evidence="1">
    <location>
        <begin position="242"/>
        <end position="279"/>
    </location>
</feature>
<dbReference type="Proteomes" id="UP000008064">
    <property type="component" value="Unassembled WGS sequence"/>
</dbReference>
<dbReference type="OrthoDB" id="2671340at2759"/>
<dbReference type="AlphaFoldDB" id="F8NTR7"/>
<accession>F8NTR7</accession>
<evidence type="ECO:0000313" key="2">
    <source>
        <dbReference type="EMBL" id="EGO25737.1"/>
    </source>
</evidence>
<dbReference type="KEGG" id="sla:SERLADRAFT_437466"/>
<sequence>MSKRKASGSGLKASLHNYKRPRYWLRVNRETDMATHSSNTPDYQAPNIIFVPSDTSDGHLSTSTKDRRMWSEAEEATLISFLKSHRSEAGDGLNFSKKFWTKAAVSPAKEAEHCAGKWGRQSGFHWDDIGGAGITVESETVWAEYLKKNPGVKIFCNKGWTHFSAMDNLMCGRFAKGANIFRSAPPSVPVPNSPPVSSITPSSSTFPPPVAITPQMPRSINTNMHSHDANINLWLGGVPSPELMPAPSTLSSTTSRGSSSSKQKERDAELDANADADAMSVVTHSKSTGITVHSRSSKTPCVAANAMTATALTGLNDTLGQIVPIMKGITDTIRNEFDTPLTKQGSSSAVIPSSVPGTSTITPSSFISHYNFDIAKQPSHIQRGIAIQALQELDHELGIPKQVELLHIFEREIGVVDMYLNMLHATDLRRVWISSFTKV</sequence>
<reference evidence="2" key="1">
    <citation type="submission" date="2011-04" db="EMBL/GenBank/DDBJ databases">
        <title>Evolution of plant cell wall degrading machinery underlies the functional diversity of forest fungi.</title>
        <authorList>
            <consortium name="US DOE Joint Genome Institute (JGI-PGF)"/>
            <person name="Eastwood D.C."/>
            <person name="Floudas D."/>
            <person name="Binder M."/>
            <person name="Majcherczyk A."/>
            <person name="Schneider P."/>
            <person name="Aerts A."/>
            <person name="Asiegbu F.O."/>
            <person name="Baker S.E."/>
            <person name="Barry K."/>
            <person name="Bendiksby M."/>
            <person name="Blumentritt M."/>
            <person name="Coutinho P.M."/>
            <person name="Cullen D."/>
            <person name="Cullen D."/>
            <person name="Gathman A."/>
            <person name="Goodell B."/>
            <person name="Henrissat B."/>
            <person name="Ihrmark K."/>
            <person name="Kauserud H."/>
            <person name="Kohler A."/>
            <person name="LaButti K."/>
            <person name="Lapidus A."/>
            <person name="Lavin J.L."/>
            <person name="Lee Y.-H."/>
            <person name="Lindquist E."/>
            <person name="Lilly W."/>
            <person name="Lucas S."/>
            <person name="Morin E."/>
            <person name="Murat C."/>
            <person name="Oguiza J.A."/>
            <person name="Park J."/>
            <person name="Pisabarro A.G."/>
            <person name="Riley R."/>
            <person name="Rosling A."/>
            <person name="Salamov A."/>
            <person name="Schmidt O."/>
            <person name="Schmutz J."/>
            <person name="Skrede I."/>
            <person name="Stenlid J."/>
            <person name="Wiebenga A."/>
            <person name="Xie X."/>
            <person name="Kues U."/>
            <person name="Hibbett D.S."/>
            <person name="Hoffmeister D."/>
            <person name="Hogberg N."/>
            <person name="Martin F."/>
            <person name="Grigoriev I.V."/>
            <person name="Watkinson S.C."/>
        </authorList>
    </citation>
    <scope>NUCLEOTIDE SEQUENCE</scope>
    <source>
        <strain evidence="2">S7.9</strain>
    </source>
</reference>
<feature type="compositionally biased region" description="Low complexity" evidence="1">
    <location>
        <begin position="248"/>
        <end position="261"/>
    </location>
</feature>
<dbReference type="GeneID" id="18814866"/>
<evidence type="ECO:0008006" key="3">
    <source>
        <dbReference type="Google" id="ProtNLM"/>
    </source>
</evidence>
<gene>
    <name evidence="2" type="ORF">SERLADRAFT_437466</name>
</gene>
<organism>
    <name type="scientific">Serpula lacrymans var. lacrymans (strain S7.9)</name>
    <name type="common">Dry rot fungus</name>
    <dbReference type="NCBI Taxonomy" id="578457"/>
    <lineage>
        <taxon>Eukaryota</taxon>
        <taxon>Fungi</taxon>
        <taxon>Dikarya</taxon>
        <taxon>Basidiomycota</taxon>
        <taxon>Agaricomycotina</taxon>
        <taxon>Agaricomycetes</taxon>
        <taxon>Agaricomycetidae</taxon>
        <taxon>Boletales</taxon>
        <taxon>Coniophorineae</taxon>
        <taxon>Serpulaceae</taxon>
        <taxon>Serpula</taxon>
    </lineage>
</organism>
<dbReference type="HOGENOM" id="CLU_051727_0_0_1"/>
<name>F8NTR7_SERL9</name>
<dbReference type="EMBL" id="GL945433">
    <property type="protein sequence ID" value="EGO25737.1"/>
    <property type="molecule type" value="Genomic_DNA"/>
</dbReference>
<feature type="compositionally biased region" description="Low complexity" evidence="1">
    <location>
        <begin position="195"/>
        <end position="205"/>
    </location>
</feature>
<dbReference type="RefSeq" id="XP_007317859.1">
    <property type="nucleotide sequence ID" value="XM_007317797.1"/>
</dbReference>
<feature type="region of interest" description="Disordered" evidence="1">
    <location>
        <begin position="187"/>
        <end position="207"/>
    </location>
</feature>
<evidence type="ECO:0000256" key="1">
    <source>
        <dbReference type="SAM" id="MobiDB-lite"/>
    </source>
</evidence>
<proteinExistence type="predicted"/>